<dbReference type="Proteomes" id="UP001160550">
    <property type="component" value="Unassembled WGS sequence"/>
</dbReference>
<dbReference type="GO" id="GO:0003755">
    <property type="term" value="F:peptidyl-prolyl cis-trans isomerase activity"/>
    <property type="evidence" value="ECO:0007669"/>
    <property type="project" value="UniProtKB-EC"/>
</dbReference>
<dbReference type="SUPFAM" id="SSF54534">
    <property type="entry name" value="FKBP-like"/>
    <property type="match status" value="1"/>
</dbReference>
<comment type="similarity">
    <text evidence="2 6">Belongs to the FKBP-type PPIase family.</text>
</comment>
<organism evidence="8 9">
    <name type="scientific">Luteimonas composti</name>
    <dbReference type="NCBI Taxonomy" id="398257"/>
    <lineage>
        <taxon>Bacteria</taxon>
        <taxon>Pseudomonadati</taxon>
        <taxon>Pseudomonadota</taxon>
        <taxon>Gammaproteobacteria</taxon>
        <taxon>Lysobacterales</taxon>
        <taxon>Lysobacteraceae</taxon>
        <taxon>Luteimonas</taxon>
    </lineage>
</organism>
<feature type="domain" description="PPIase FKBP-type" evidence="7">
    <location>
        <begin position="50"/>
        <end position="145"/>
    </location>
</feature>
<reference evidence="8" key="2">
    <citation type="submission" date="2023-04" db="EMBL/GenBank/DDBJ databases">
        <authorList>
            <person name="Sun J.-Q."/>
        </authorList>
    </citation>
    <scope>NUCLEOTIDE SEQUENCE</scope>
    <source>
        <strain evidence="8">CC-YY355</strain>
    </source>
</reference>
<dbReference type="PROSITE" id="PS50059">
    <property type="entry name" value="FKBP_PPIASE"/>
    <property type="match status" value="1"/>
</dbReference>
<dbReference type="Gene3D" id="3.10.50.40">
    <property type="match status" value="1"/>
</dbReference>
<dbReference type="EMBL" id="JARYGX010000013">
    <property type="protein sequence ID" value="MDH7452822.1"/>
    <property type="molecule type" value="Genomic_DNA"/>
</dbReference>
<dbReference type="EC" id="5.2.1.8" evidence="6"/>
<sequence length="146" mass="15792">MVPRRFRHAAFLSVLLLAACGGPPPYTGGDVGDLQRIDVAVGQGDPATAGDEVSVHYTGWLYDQQAPDKRGAKFDSSRDRGQPFVFKLGTGRVIRGWDEGVEGMRRGGRRELHIPAFLGYGSEGAGRVIPPGASLVFEVELLDIRK</sequence>
<dbReference type="InterPro" id="IPR046357">
    <property type="entry name" value="PPIase_dom_sf"/>
</dbReference>
<evidence type="ECO:0000256" key="5">
    <source>
        <dbReference type="PROSITE-ProRule" id="PRU00277"/>
    </source>
</evidence>
<evidence type="ECO:0000313" key="8">
    <source>
        <dbReference type="EMBL" id="MDH7452822.1"/>
    </source>
</evidence>
<keyword evidence="9" id="KW-1185">Reference proteome</keyword>
<evidence type="ECO:0000256" key="2">
    <source>
        <dbReference type="ARBA" id="ARBA00006577"/>
    </source>
</evidence>
<evidence type="ECO:0000256" key="1">
    <source>
        <dbReference type="ARBA" id="ARBA00000971"/>
    </source>
</evidence>
<evidence type="ECO:0000256" key="6">
    <source>
        <dbReference type="RuleBase" id="RU003915"/>
    </source>
</evidence>
<evidence type="ECO:0000259" key="7">
    <source>
        <dbReference type="PROSITE" id="PS50059"/>
    </source>
</evidence>
<protein>
    <recommendedName>
        <fullName evidence="6">Peptidyl-prolyl cis-trans isomerase</fullName>
        <ecNumber evidence="6">5.2.1.8</ecNumber>
    </recommendedName>
</protein>
<keyword evidence="4 5" id="KW-0413">Isomerase</keyword>
<dbReference type="PROSITE" id="PS51257">
    <property type="entry name" value="PROKAR_LIPOPROTEIN"/>
    <property type="match status" value="1"/>
</dbReference>
<dbReference type="RefSeq" id="WP_280942017.1">
    <property type="nucleotide sequence ID" value="NZ_JARYGX010000013.1"/>
</dbReference>
<keyword evidence="3 5" id="KW-0697">Rotamase</keyword>
<dbReference type="PANTHER" id="PTHR43811:SF19">
    <property type="entry name" value="39 KDA FK506-BINDING NUCLEAR PROTEIN"/>
    <property type="match status" value="1"/>
</dbReference>
<reference evidence="8" key="1">
    <citation type="journal article" date="2007" name="Int. J. Syst. Evol. Microbiol.">
        <title>Luteimonas composti sp. nov., a moderately thermophilic bacterium isolated from food waste.</title>
        <authorList>
            <person name="Young C.C."/>
            <person name="Kampfer P."/>
            <person name="Chen W.M."/>
            <person name="Yen W.S."/>
            <person name="Arun A.B."/>
            <person name="Lai W.A."/>
            <person name="Shen F.T."/>
            <person name="Rekha P.D."/>
            <person name="Lin K.Y."/>
            <person name="Chou J.H."/>
        </authorList>
    </citation>
    <scope>NUCLEOTIDE SEQUENCE</scope>
    <source>
        <strain evidence="8">CC-YY355</strain>
    </source>
</reference>
<gene>
    <name evidence="8" type="ORF">QF205_06965</name>
</gene>
<accession>A0ABT6MQC2</accession>
<comment type="caution">
    <text evidence="8">The sequence shown here is derived from an EMBL/GenBank/DDBJ whole genome shotgun (WGS) entry which is preliminary data.</text>
</comment>
<dbReference type="InterPro" id="IPR001179">
    <property type="entry name" value="PPIase_FKBP_dom"/>
</dbReference>
<evidence type="ECO:0000313" key="9">
    <source>
        <dbReference type="Proteomes" id="UP001160550"/>
    </source>
</evidence>
<dbReference type="Pfam" id="PF00254">
    <property type="entry name" value="FKBP_C"/>
    <property type="match status" value="1"/>
</dbReference>
<name>A0ABT6MQC2_9GAMM</name>
<proteinExistence type="inferred from homology"/>
<evidence type="ECO:0000256" key="3">
    <source>
        <dbReference type="ARBA" id="ARBA00023110"/>
    </source>
</evidence>
<evidence type="ECO:0000256" key="4">
    <source>
        <dbReference type="ARBA" id="ARBA00023235"/>
    </source>
</evidence>
<comment type="catalytic activity">
    <reaction evidence="1 5 6">
        <text>[protein]-peptidylproline (omega=180) = [protein]-peptidylproline (omega=0)</text>
        <dbReference type="Rhea" id="RHEA:16237"/>
        <dbReference type="Rhea" id="RHEA-COMP:10747"/>
        <dbReference type="Rhea" id="RHEA-COMP:10748"/>
        <dbReference type="ChEBI" id="CHEBI:83833"/>
        <dbReference type="ChEBI" id="CHEBI:83834"/>
        <dbReference type="EC" id="5.2.1.8"/>
    </reaction>
</comment>
<dbReference type="PANTHER" id="PTHR43811">
    <property type="entry name" value="FKBP-TYPE PEPTIDYL-PROLYL CIS-TRANS ISOMERASE FKPA"/>
    <property type="match status" value="1"/>
</dbReference>